<feature type="non-terminal residue" evidence="1">
    <location>
        <position position="1"/>
    </location>
</feature>
<evidence type="ECO:0008006" key="3">
    <source>
        <dbReference type="Google" id="ProtNLM"/>
    </source>
</evidence>
<dbReference type="AlphaFoldDB" id="A0A7V8NVK4"/>
<keyword evidence="2" id="KW-1185">Reference proteome</keyword>
<proteinExistence type="predicted"/>
<evidence type="ECO:0000313" key="1">
    <source>
        <dbReference type="EMBL" id="MBA0088256.1"/>
    </source>
</evidence>
<comment type="caution">
    <text evidence="1">The sequence shown here is derived from an EMBL/GenBank/DDBJ whole genome shotgun (WGS) entry which is preliminary data.</text>
</comment>
<dbReference type="EMBL" id="JACDQQ010002414">
    <property type="protein sequence ID" value="MBA0088256.1"/>
    <property type="molecule type" value="Genomic_DNA"/>
</dbReference>
<organism evidence="1 2">
    <name type="scientific">Candidatus Acidiferrum panamense</name>
    <dbReference type="NCBI Taxonomy" id="2741543"/>
    <lineage>
        <taxon>Bacteria</taxon>
        <taxon>Pseudomonadati</taxon>
        <taxon>Acidobacteriota</taxon>
        <taxon>Terriglobia</taxon>
        <taxon>Candidatus Acidiferrales</taxon>
        <taxon>Candidatus Acidiferrum</taxon>
    </lineage>
</organism>
<evidence type="ECO:0000313" key="2">
    <source>
        <dbReference type="Proteomes" id="UP000567293"/>
    </source>
</evidence>
<reference evidence="1" key="1">
    <citation type="submission" date="2020-06" db="EMBL/GenBank/DDBJ databases">
        <title>Legume-microbial interactions unlock mineral nutrients during tropical forest succession.</title>
        <authorList>
            <person name="Epihov D.Z."/>
        </authorList>
    </citation>
    <scope>NUCLEOTIDE SEQUENCE [LARGE SCALE GENOMIC DNA]</scope>
    <source>
        <strain evidence="1">Pan2503</strain>
    </source>
</reference>
<gene>
    <name evidence="1" type="ORF">HRJ53_25000</name>
</gene>
<protein>
    <recommendedName>
        <fullName evidence="3">GWxTD domain-containing protein</fullName>
    </recommendedName>
</protein>
<accession>A0A7V8NVK4</accession>
<sequence length="329" mass="36341">NGSGTTCPLPLGGVSASNNGLENLDRYFRLQQPPRHFRDLEEKVASRIVANQLPFQYRADFLRATPNTALVPITVEVRNRDLSFQSKQGLRSAVLDLYGRITDPGGRVVRTFEDVISRDIPESLFQSSMDLSSIYQKSIPLRSGLYRLDVVIKDAQNGNIGTLAAALRVPHFEEGKLDASSLILADQIEPVASAQVGVGQFVLGAYKVRPRLSQEFLSSDSLGIYLQLYNLKVDEATHKTKVSVAYRITEAEDQKEVWRAVETADHLHQGGEQLTIERFIPTSSLAPGRYTVEVTAIDVLSDQTVMRSTEFTVKPAPAGALVPLRPSLY</sequence>
<dbReference type="Proteomes" id="UP000567293">
    <property type="component" value="Unassembled WGS sequence"/>
</dbReference>
<name>A0A7V8NVK4_9BACT</name>